<dbReference type="InterPro" id="IPR036047">
    <property type="entry name" value="F-box-like_dom_sf"/>
</dbReference>
<name>V4MZ88_EUTSA</name>
<organism evidence="2 3">
    <name type="scientific">Eutrema salsugineum</name>
    <name type="common">Saltwater cress</name>
    <name type="synonym">Sisymbrium salsugineum</name>
    <dbReference type="NCBI Taxonomy" id="72664"/>
    <lineage>
        <taxon>Eukaryota</taxon>
        <taxon>Viridiplantae</taxon>
        <taxon>Streptophyta</taxon>
        <taxon>Embryophyta</taxon>
        <taxon>Tracheophyta</taxon>
        <taxon>Spermatophyta</taxon>
        <taxon>Magnoliopsida</taxon>
        <taxon>eudicotyledons</taxon>
        <taxon>Gunneridae</taxon>
        <taxon>Pentapetalae</taxon>
        <taxon>rosids</taxon>
        <taxon>malvids</taxon>
        <taxon>Brassicales</taxon>
        <taxon>Brassicaceae</taxon>
        <taxon>Eutremeae</taxon>
        <taxon>Eutrema</taxon>
    </lineage>
</organism>
<dbReference type="KEGG" id="eus:EUTSA_v10029301mg"/>
<dbReference type="Proteomes" id="UP000030689">
    <property type="component" value="Unassembled WGS sequence"/>
</dbReference>
<reference evidence="2 3" key="1">
    <citation type="journal article" date="2013" name="Front. Plant Sci.">
        <title>The Reference Genome of the Halophytic Plant Eutrema salsugineum.</title>
        <authorList>
            <person name="Yang R."/>
            <person name="Jarvis D.E."/>
            <person name="Chen H."/>
            <person name="Beilstein M.A."/>
            <person name="Grimwood J."/>
            <person name="Jenkins J."/>
            <person name="Shu S."/>
            <person name="Prochnik S."/>
            <person name="Xin M."/>
            <person name="Ma C."/>
            <person name="Schmutz J."/>
            <person name="Wing R.A."/>
            <person name="Mitchell-Olds T."/>
            <person name="Schumaker K.S."/>
            <person name="Wang X."/>
        </authorList>
    </citation>
    <scope>NUCLEOTIDE SEQUENCE [LARGE SCALE GENOMIC DNA]</scope>
</reference>
<dbReference type="Gramene" id="ESQ37951">
    <property type="protein sequence ID" value="ESQ37951"/>
    <property type="gene ID" value="EUTSA_v10029301mg"/>
</dbReference>
<dbReference type="Pfam" id="PF12937">
    <property type="entry name" value="F-box-like"/>
    <property type="match status" value="1"/>
</dbReference>
<dbReference type="Gene3D" id="3.80.10.10">
    <property type="entry name" value="Ribonuclease Inhibitor"/>
    <property type="match status" value="1"/>
</dbReference>
<evidence type="ECO:0000259" key="1">
    <source>
        <dbReference type="Pfam" id="PF12937"/>
    </source>
</evidence>
<dbReference type="AlphaFoldDB" id="V4MZ88"/>
<proteinExistence type="predicted"/>
<sequence>FRSQITPEPRRFDYLIAPFVSEFISDLHPLLLRVLEKALASASGDASVQFGLIGRTLQLTSLLIDSTKRCFRKRASAHNSNSWLLPPELTIKVFSKLETKDLMQAMVSCTMFQKCAKEPLAYSHINLTTRIVDDGDVRTMIHRAGKEIRSLELGHAGRSDKSARELLKGSYLAPLSHNHGYIGYCLDISVSNLLYLSMQFDGL</sequence>
<dbReference type="OMA" id="QITPEPR"/>
<gene>
    <name evidence="2" type="ORF">EUTSA_v10029301mg</name>
</gene>
<dbReference type="eggNOG" id="KOG4341">
    <property type="taxonomic scope" value="Eukaryota"/>
</dbReference>
<dbReference type="SUPFAM" id="SSF81383">
    <property type="entry name" value="F-box domain"/>
    <property type="match status" value="1"/>
</dbReference>
<dbReference type="InterPro" id="IPR001810">
    <property type="entry name" value="F-box_dom"/>
</dbReference>
<dbReference type="EMBL" id="KI517537">
    <property type="protein sequence ID" value="ESQ37951.1"/>
    <property type="molecule type" value="Genomic_DNA"/>
</dbReference>
<protein>
    <recommendedName>
        <fullName evidence="1">F-box domain-containing protein</fullName>
    </recommendedName>
</protein>
<evidence type="ECO:0000313" key="2">
    <source>
        <dbReference type="EMBL" id="ESQ37951.1"/>
    </source>
</evidence>
<evidence type="ECO:0000313" key="3">
    <source>
        <dbReference type="Proteomes" id="UP000030689"/>
    </source>
</evidence>
<dbReference type="STRING" id="72664.V4MZ88"/>
<keyword evidence="3" id="KW-1185">Reference proteome</keyword>
<dbReference type="InterPro" id="IPR032675">
    <property type="entry name" value="LRR_dom_sf"/>
</dbReference>
<accession>V4MZ88</accession>
<feature type="domain" description="F-box" evidence="1">
    <location>
        <begin position="84"/>
        <end position="127"/>
    </location>
</feature>
<feature type="non-terminal residue" evidence="2">
    <location>
        <position position="1"/>
    </location>
</feature>